<comment type="similarity">
    <text evidence="4 14">Belongs to the cytochrome P450 family.</text>
</comment>
<dbReference type="Gene3D" id="1.10.630.10">
    <property type="entry name" value="Cytochrome P450"/>
    <property type="match status" value="2"/>
</dbReference>
<dbReference type="SUPFAM" id="SSF48264">
    <property type="entry name" value="Cytochrome P450"/>
    <property type="match status" value="1"/>
</dbReference>
<keyword evidence="8" id="KW-0492">Microsome</keyword>
<keyword evidence="5 13" id="KW-0349">Heme</keyword>
<dbReference type="EMBL" id="OV725079">
    <property type="protein sequence ID" value="CAH1395677.1"/>
    <property type="molecule type" value="Genomic_DNA"/>
</dbReference>
<evidence type="ECO:0000256" key="1">
    <source>
        <dbReference type="ARBA" id="ARBA00001971"/>
    </source>
</evidence>
<feature type="binding site" description="axial binding residue" evidence="13">
    <location>
        <position position="298"/>
    </location>
    <ligand>
        <name>heme</name>
        <dbReference type="ChEBI" id="CHEBI:30413"/>
    </ligand>
    <ligandPart>
        <name>Fe</name>
        <dbReference type="ChEBI" id="CHEBI:18248"/>
    </ligandPart>
</feature>
<evidence type="ECO:0000256" key="3">
    <source>
        <dbReference type="ARBA" id="ARBA00004406"/>
    </source>
</evidence>
<dbReference type="GO" id="GO:0005506">
    <property type="term" value="F:iron ion binding"/>
    <property type="evidence" value="ECO:0007669"/>
    <property type="project" value="InterPro"/>
</dbReference>
<evidence type="ECO:0000256" key="8">
    <source>
        <dbReference type="ARBA" id="ARBA00022848"/>
    </source>
</evidence>
<dbReference type="AlphaFoldDB" id="A0A9P0H592"/>
<proteinExistence type="inferred from homology"/>
<dbReference type="InterPro" id="IPR002402">
    <property type="entry name" value="Cyt_P450_E_grp-II"/>
</dbReference>
<evidence type="ECO:0000313" key="16">
    <source>
        <dbReference type="Proteomes" id="UP001152798"/>
    </source>
</evidence>
<dbReference type="GO" id="GO:0004497">
    <property type="term" value="F:monooxygenase activity"/>
    <property type="evidence" value="ECO:0007669"/>
    <property type="project" value="UniProtKB-KW"/>
</dbReference>
<reference evidence="15" key="1">
    <citation type="submission" date="2022-01" db="EMBL/GenBank/DDBJ databases">
        <authorList>
            <person name="King R."/>
        </authorList>
    </citation>
    <scope>NUCLEOTIDE SEQUENCE</scope>
</reference>
<dbReference type="InterPro" id="IPR017972">
    <property type="entry name" value="Cyt_P450_CS"/>
</dbReference>
<keyword evidence="6 13" id="KW-0479">Metal-binding</keyword>
<dbReference type="OrthoDB" id="1470350at2759"/>
<name>A0A9P0H592_NEZVI</name>
<dbReference type="PANTHER" id="PTHR24292">
    <property type="entry name" value="CYTOCHROME P450"/>
    <property type="match status" value="1"/>
</dbReference>
<keyword evidence="11 14" id="KW-0503">Monooxygenase</keyword>
<keyword evidence="12" id="KW-0472">Membrane</keyword>
<evidence type="ECO:0000256" key="2">
    <source>
        <dbReference type="ARBA" id="ARBA00004174"/>
    </source>
</evidence>
<evidence type="ECO:0000256" key="14">
    <source>
        <dbReference type="RuleBase" id="RU000461"/>
    </source>
</evidence>
<dbReference type="InterPro" id="IPR001128">
    <property type="entry name" value="Cyt_P450"/>
</dbReference>
<keyword evidence="7" id="KW-0256">Endoplasmic reticulum</keyword>
<evidence type="ECO:0000256" key="12">
    <source>
        <dbReference type="ARBA" id="ARBA00023136"/>
    </source>
</evidence>
<keyword evidence="16" id="KW-1185">Reference proteome</keyword>
<dbReference type="CDD" id="cd11056">
    <property type="entry name" value="CYP6-like"/>
    <property type="match status" value="1"/>
</dbReference>
<accession>A0A9P0H592</accession>
<evidence type="ECO:0000256" key="11">
    <source>
        <dbReference type="ARBA" id="ARBA00023033"/>
    </source>
</evidence>
<protein>
    <recommendedName>
        <fullName evidence="17">Cytochrome P450</fullName>
    </recommendedName>
</protein>
<sequence>MIRDPEYVNIVLKSSFDHFSDRIFLVDEKTNPLDEHLFFLRGNKWRYLRNKISPLFSQVKLKWMYEEIDKCVNLFDECLAELSDGKDLDIKELLARYTTDVVASCGFGIEPQCLKNPSSEFRKIGREYFDPNKINMRMLFLRLSIPRLLMWFKIKTVSAKINNFFLTTTKNILHHRRSTGVVRKDFVQLLLELKEKGTVEIDTTEIEKDETYKESPNEKIETLRIYPSVPALNRECMKDFTLPDGTVIEKGLHVLVPILSLHRDPKYFPEPLEYKPDRFENPPVNGTYMPFGDGPRTCIGKLPLLALLPFCCGGIQQQGGNQRKRFAEAAMTSVLARSLEKYKFELSPMNNCGDIKLNPKVITSSPLHGIFLRIHKL</sequence>
<dbReference type="Pfam" id="PF00067">
    <property type="entry name" value="p450"/>
    <property type="match status" value="2"/>
</dbReference>
<dbReference type="GO" id="GO:0005789">
    <property type="term" value="C:endoplasmic reticulum membrane"/>
    <property type="evidence" value="ECO:0007669"/>
    <property type="project" value="UniProtKB-SubCell"/>
</dbReference>
<dbReference type="InterPro" id="IPR050476">
    <property type="entry name" value="Insect_CytP450_Detox"/>
</dbReference>
<comment type="cofactor">
    <cofactor evidence="1 13">
        <name>heme</name>
        <dbReference type="ChEBI" id="CHEBI:30413"/>
    </cofactor>
</comment>
<evidence type="ECO:0000256" key="13">
    <source>
        <dbReference type="PIRSR" id="PIRSR602402-1"/>
    </source>
</evidence>
<evidence type="ECO:0000256" key="10">
    <source>
        <dbReference type="ARBA" id="ARBA00023004"/>
    </source>
</evidence>
<dbReference type="InterPro" id="IPR036396">
    <property type="entry name" value="Cyt_P450_sf"/>
</dbReference>
<evidence type="ECO:0000256" key="6">
    <source>
        <dbReference type="ARBA" id="ARBA00022723"/>
    </source>
</evidence>
<dbReference type="Proteomes" id="UP001152798">
    <property type="component" value="Chromosome 3"/>
</dbReference>
<dbReference type="PRINTS" id="PR00464">
    <property type="entry name" value="EP450II"/>
</dbReference>
<dbReference type="GO" id="GO:0016705">
    <property type="term" value="F:oxidoreductase activity, acting on paired donors, with incorporation or reduction of molecular oxygen"/>
    <property type="evidence" value="ECO:0007669"/>
    <property type="project" value="InterPro"/>
</dbReference>
<dbReference type="PANTHER" id="PTHR24292:SF54">
    <property type="entry name" value="CYP9F3-RELATED"/>
    <property type="match status" value="1"/>
</dbReference>
<keyword evidence="10 13" id="KW-0408">Iron</keyword>
<evidence type="ECO:0000256" key="9">
    <source>
        <dbReference type="ARBA" id="ARBA00023002"/>
    </source>
</evidence>
<keyword evidence="9 14" id="KW-0560">Oxidoreductase</keyword>
<organism evidence="15 16">
    <name type="scientific">Nezara viridula</name>
    <name type="common">Southern green stink bug</name>
    <name type="synonym">Cimex viridulus</name>
    <dbReference type="NCBI Taxonomy" id="85310"/>
    <lineage>
        <taxon>Eukaryota</taxon>
        <taxon>Metazoa</taxon>
        <taxon>Ecdysozoa</taxon>
        <taxon>Arthropoda</taxon>
        <taxon>Hexapoda</taxon>
        <taxon>Insecta</taxon>
        <taxon>Pterygota</taxon>
        <taxon>Neoptera</taxon>
        <taxon>Paraneoptera</taxon>
        <taxon>Hemiptera</taxon>
        <taxon>Heteroptera</taxon>
        <taxon>Panheteroptera</taxon>
        <taxon>Pentatomomorpha</taxon>
        <taxon>Pentatomoidea</taxon>
        <taxon>Pentatomidae</taxon>
        <taxon>Pentatominae</taxon>
        <taxon>Nezara</taxon>
    </lineage>
</organism>
<dbReference type="PROSITE" id="PS00086">
    <property type="entry name" value="CYTOCHROME_P450"/>
    <property type="match status" value="1"/>
</dbReference>
<evidence type="ECO:0000256" key="7">
    <source>
        <dbReference type="ARBA" id="ARBA00022824"/>
    </source>
</evidence>
<gene>
    <name evidence="15" type="ORF">NEZAVI_LOCUS5911</name>
</gene>
<evidence type="ECO:0000256" key="5">
    <source>
        <dbReference type="ARBA" id="ARBA00022617"/>
    </source>
</evidence>
<evidence type="ECO:0000313" key="15">
    <source>
        <dbReference type="EMBL" id="CAH1395677.1"/>
    </source>
</evidence>
<evidence type="ECO:0008006" key="17">
    <source>
        <dbReference type="Google" id="ProtNLM"/>
    </source>
</evidence>
<dbReference type="GO" id="GO:0020037">
    <property type="term" value="F:heme binding"/>
    <property type="evidence" value="ECO:0007669"/>
    <property type="project" value="InterPro"/>
</dbReference>
<comment type="subcellular location">
    <subcellularLocation>
        <location evidence="3">Endoplasmic reticulum membrane</location>
        <topology evidence="3">Peripheral membrane protein</topology>
    </subcellularLocation>
    <subcellularLocation>
        <location evidence="2">Microsome membrane</location>
        <topology evidence="2">Peripheral membrane protein</topology>
    </subcellularLocation>
</comment>
<evidence type="ECO:0000256" key="4">
    <source>
        <dbReference type="ARBA" id="ARBA00010617"/>
    </source>
</evidence>